<accession>A0A383AP40</accession>
<dbReference type="SUPFAM" id="SSF53756">
    <property type="entry name" value="UDP-Glycosyltransferase/glycogen phosphorylase"/>
    <property type="match status" value="1"/>
</dbReference>
<organism evidence="2">
    <name type="scientific">marine metagenome</name>
    <dbReference type="NCBI Taxonomy" id="408172"/>
    <lineage>
        <taxon>unclassified sequences</taxon>
        <taxon>metagenomes</taxon>
        <taxon>ecological metagenomes</taxon>
    </lineage>
</organism>
<evidence type="ECO:0000313" key="2">
    <source>
        <dbReference type="EMBL" id="SVE09444.1"/>
    </source>
</evidence>
<reference evidence="2" key="1">
    <citation type="submission" date="2018-05" db="EMBL/GenBank/DDBJ databases">
        <authorList>
            <person name="Lanie J.A."/>
            <person name="Ng W.-L."/>
            <person name="Kazmierczak K.M."/>
            <person name="Andrzejewski T.M."/>
            <person name="Davidsen T.M."/>
            <person name="Wayne K.J."/>
            <person name="Tettelin H."/>
            <person name="Glass J.I."/>
            <person name="Rusch D."/>
            <person name="Podicherti R."/>
            <person name="Tsui H.-C.T."/>
            <person name="Winkler M.E."/>
        </authorList>
    </citation>
    <scope>NUCLEOTIDE SEQUENCE</scope>
</reference>
<protein>
    <recommendedName>
        <fullName evidence="1">Glycosyltransferase subfamily 4-like N-terminal domain-containing protein</fullName>
    </recommendedName>
</protein>
<dbReference type="AlphaFoldDB" id="A0A383AP40"/>
<sequence>LIARGLKVSVAAPKMEKNSKVYKELCKKGVNIYEIPLQRKSMNPFMDIYLLLTLIRLIKKIRPKYVLSYTIKPVVYGSIASRFSGVPNIYCLITGLGNIFIRDKKLKHKLLKSLVIKMYSMAFLRVNKVFFQNSDDQKLFEQLGVISKLNASIVVNGSGVDTLSFLPASFPKKITFLLIARLLKSKGIKEYANAAIIIKKKYPYVKFQLVGWYDGKSDSISKHELNGWISSGTIDYLGVIEDIKTVISNC</sequence>
<dbReference type="Pfam" id="PF13477">
    <property type="entry name" value="Glyco_trans_4_2"/>
    <property type="match status" value="1"/>
</dbReference>
<gene>
    <name evidence="2" type="ORF">METZ01_LOCUS462298</name>
</gene>
<proteinExistence type="predicted"/>
<dbReference type="EMBL" id="UINC01193704">
    <property type="protein sequence ID" value="SVE09444.1"/>
    <property type="molecule type" value="Genomic_DNA"/>
</dbReference>
<feature type="non-terminal residue" evidence="2">
    <location>
        <position position="250"/>
    </location>
</feature>
<feature type="non-terminal residue" evidence="2">
    <location>
        <position position="1"/>
    </location>
</feature>
<dbReference type="Gene3D" id="3.40.50.2000">
    <property type="entry name" value="Glycogen Phosphorylase B"/>
    <property type="match status" value="2"/>
</dbReference>
<dbReference type="InterPro" id="IPR028098">
    <property type="entry name" value="Glyco_trans_4-like_N"/>
</dbReference>
<name>A0A383AP40_9ZZZZ</name>
<evidence type="ECO:0000259" key="1">
    <source>
        <dbReference type="Pfam" id="PF13477"/>
    </source>
</evidence>
<feature type="domain" description="Glycosyltransferase subfamily 4-like N-terminal" evidence="1">
    <location>
        <begin position="3"/>
        <end position="133"/>
    </location>
</feature>